<dbReference type="PANTHER" id="PTHR37916:SF1">
    <property type="entry name" value="COPPER ACQUISITION FACTOR BIM1-LIKE DOMAIN-CONTAINING PROTEIN"/>
    <property type="match status" value="1"/>
</dbReference>
<dbReference type="EMBL" id="RQTK01000071">
    <property type="protein sequence ID" value="RUS88901.1"/>
    <property type="molecule type" value="Genomic_DNA"/>
</dbReference>
<evidence type="ECO:0000313" key="2">
    <source>
        <dbReference type="EMBL" id="RUS88901.1"/>
    </source>
</evidence>
<evidence type="ECO:0000256" key="1">
    <source>
        <dbReference type="SAM" id="SignalP"/>
    </source>
</evidence>
<dbReference type="AlphaFoldDB" id="A0A3S0ZX49"/>
<comment type="caution">
    <text evidence="2">The sequence shown here is derived from an EMBL/GenBank/DDBJ whole genome shotgun (WGS) entry which is preliminary data.</text>
</comment>
<accession>A0A3S0ZX49</accession>
<sequence>MWLLPLAVLALSALPTPGHICLLSPPQRGSMVGINQEDSDDCLLYQAPCGGRDPQSPLILTVGQRFVVTWQKNVDHFNSSTPGYFSVLVLDADHPESAGSEILHVPDSPDPALTLYWGNVTVPDTPGPGILQLRYYITNQDSALIYYQCSDVLILPDTRPTRLKLTQTSMTGPGILQLRYYITNLHSALIYYQCSDVLILPETPQTSVTVAD</sequence>
<protein>
    <recommendedName>
        <fullName evidence="4">Chitin-binding type-4 domain-containing protein</fullName>
    </recommendedName>
</protein>
<feature type="signal peptide" evidence="1">
    <location>
        <begin position="1"/>
        <end position="18"/>
    </location>
</feature>
<keyword evidence="3" id="KW-1185">Reference proteome</keyword>
<proteinExistence type="predicted"/>
<evidence type="ECO:0000313" key="3">
    <source>
        <dbReference type="Proteomes" id="UP000271974"/>
    </source>
</evidence>
<organism evidence="2 3">
    <name type="scientific">Elysia chlorotica</name>
    <name type="common">Eastern emerald elysia</name>
    <name type="synonym">Sea slug</name>
    <dbReference type="NCBI Taxonomy" id="188477"/>
    <lineage>
        <taxon>Eukaryota</taxon>
        <taxon>Metazoa</taxon>
        <taxon>Spiralia</taxon>
        <taxon>Lophotrochozoa</taxon>
        <taxon>Mollusca</taxon>
        <taxon>Gastropoda</taxon>
        <taxon>Heterobranchia</taxon>
        <taxon>Euthyneura</taxon>
        <taxon>Panpulmonata</taxon>
        <taxon>Sacoglossa</taxon>
        <taxon>Placobranchoidea</taxon>
        <taxon>Plakobranchidae</taxon>
        <taxon>Elysia</taxon>
    </lineage>
</organism>
<name>A0A3S0ZX49_ELYCH</name>
<feature type="chain" id="PRO_5018557978" description="Chitin-binding type-4 domain-containing protein" evidence="1">
    <location>
        <begin position="19"/>
        <end position="212"/>
    </location>
</feature>
<gene>
    <name evidence="2" type="ORF">EGW08_003340</name>
</gene>
<evidence type="ECO:0008006" key="4">
    <source>
        <dbReference type="Google" id="ProtNLM"/>
    </source>
</evidence>
<dbReference type="Proteomes" id="UP000271974">
    <property type="component" value="Unassembled WGS sequence"/>
</dbReference>
<dbReference type="OrthoDB" id="10022075at2759"/>
<reference evidence="2 3" key="1">
    <citation type="submission" date="2019-01" db="EMBL/GenBank/DDBJ databases">
        <title>A draft genome assembly of the solar-powered sea slug Elysia chlorotica.</title>
        <authorList>
            <person name="Cai H."/>
            <person name="Li Q."/>
            <person name="Fang X."/>
            <person name="Li J."/>
            <person name="Curtis N.E."/>
            <person name="Altenburger A."/>
            <person name="Shibata T."/>
            <person name="Feng M."/>
            <person name="Maeda T."/>
            <person name="Schwartz J.A."/>
            <person name="Shigenobu S."/>
            <person name="Lundholm N."/>
            <person name="Nishiyama T."/>
            <person name="Yang H."/>
            <person name="Hasebe M."/>
            <person name="Li S."/>
            <person name="Pierce S.K."/>
            <person name="Wang J."/>
        </authorList>
    </citation>
    <scope>NUCLEOTIDE SEQUENCE [LARGE SCALE GENOMIC DNA]</scope>
    <source>
        <strain evidence="2">EC2010</strain>
        <tissue evidence="2">Whole organism of an adult</tissue>
    </source>
</reference>
<keyword evidence="1" id="KW-0732">Signal</keyword>
<dbReference type="PANTHER" id="PTHR37916">
    <property type="entry name" value="CHITIN-BINDING TYPE-4 DOMAIN-CONTAINING PROTEIN"/>
    <property type="match status" value="1"/>
</dbReference>